<reference evidence="2" key="1">
    <citation type="submission" date="2014-09" db="EMBL/GenBank/DDBJ databases">
        <authorList>
            <person name="Magalhaes I.L.F."/>
            <person name="Oliveira U."/>
            <person name="Santos F.R."/>
            <person name="Vidigal T.H.D.A."/>
            <person name="Brescovit A.D."/>
            <person name="Santos A.J."/>
        </authorList>
    </citation>
    <scope>NUCLEOTIDE SEQUENCE</scope>
    <source>
        <tissue evidence="2">Shoot tissue taken approximately 20 cm above the soil surface</tissue>
    </source>
</reference>
<proteinExistence type="predicted"/>
<name>A0A0A8ZGW5_ARUDO</name>
<feature type="compositionally biased region" description="Polar residues" evidence="1">
    <location>
        <begin position="15"/>
        <end position="26"/>
    </location>
</feature>
<evidence type="ECO:0000256" key="1">
    <source>
        <dbReference type="SAM" id="MobiDB-lite"/>
    </source>
</evidence>
<accession>A0A0A8ZGW5</accession>
<reference evidence="2" key="2">
    <citation type="journal article" date="2015" name="Data Brief">
        <title>Shoot transcriptome of the giant reed, Arundo donax.</title>
        <authorList>
            <person name="Barrero R.A."/>
            <person name="Guerrero F.D."/>
            <person name="Moolhuijzen P."/>
            <person name="Goolsby J.A."/>
            <person name="Tidwell J."/>
            <person name="Bellgard S.E."/>
            <person name="Bellgard M.I."/>
        </authorList>
    </citation>
    <scope>NUCLEOTIDE SEQUENCE</scope>
    <source>
        <tissue evidence="2">Shoot tissue taken approximately 20 cm above the soil surface</tissue>
    </source>
</reference>
<organism evidence="2">
    <name type="scientific">Arundo donax</name>
    <name type="common">Giant reed</name>
    <name type="synonym">Donax arundinaceus</name>
    <dbReference type="NCBI Taxonomy" id="35708"/>
    <lineage>
        <taxon>Eukaryota</taxon>
        <taxon>Viridiplantae</taxon>
        <taxon>Streptophyta</taxon>
        <taxon>Embryophyta</taxon>
        <taxon>Tracheophyta</taxon>
        <taxon>Spermatophyta</taxon>
        <taxon>Magnoliopsida</taxon>
        <taxon>Liliopsida</taxon>
        <taxon>Poales</taxon>
        <taxon>Poaceae</taxon>
        <taxon>PACMAD clade</taxon>
        <taxon>Arundinoideae</taxon>
        <taxon>Arundineae</taxon>
        <taxon>Arundo</taxon>
    </lineage>
</organism>
<sequence>MYHPGPKFRKCPSIRMSSTSVRRGIR</sequence>
<evidence type="ECO:0000313" key="2">
    <source>
        <dbReference type="EMBL" id="JAD38056.1"/>
    </source>
</evidence>
<feature type="compositionally biased region" description="Basic residues" evidence="1">
    <location>
        <begin position="1"/>
        <end position="12"/>
    </location>
</feature>
<dbReference type="AlphaFoldDB" id="A0A0A8ZGW5"/>
<feature type="region of interest" description="Disordered" evidence="1">
    <location>
        <begin position="1"/>
        <end position="26"/>
    </location>
</feature>
<protein>
    <submittedName>
        <fullName evidence="2">Uncharacterized protein</fullName>
    </submittedName>
</protein>
<dbReference type="EMBL" id="GBRH01259839">
    <property type="protein sequence ID" value="JAD38056.1"/>
    <property type="molecule type" value="Transcribed_RNA"/>
</dbReference>